<proteinExistence type="predicted"/>
<sequence length="94" mass="10123">MAWVAPARPAEPTEPGCYVWHPSGCPRKPSVKVDTEWAHDIWGENNRGAGSSEQTCASRKSQYDSFCGTSDVEMLFVGPAGGAGPPGRRVGYLR</sequence>
<evidence type="ECO:0000313" key="2">
    <source>
        <dbReference type="Proteomes" id="UP001189429"/>
    </source>
</evidence>
<protein>
    <submittedName>
        <fullName evidence="1">Uncharacterized protein</fullName>
    </submittedName>
</protein>
<dbReference type="Proteomes" id="UP001189429">
    <property type="component" value="Unassembled WGS sequence"/>
</dbReference>
<dbReference type="EMBL" id="CAUYUJ010007342">
    <property type="protein sequence ID" value="CAK0820417.1"/>
    <property type="molecule type" value="Genomic_DNA"/>
</dbReference>
<keyword evidence="2" id="KW-1185">Reference proteome</keyword>
<reference evidence="1" key="1">
    <citation type="submission" date="2023-10" db="EMBL/GenBank/DDBJ databases">
        <authorList>
            <person name="Chen Y."/>
            <person name="Shah S."/>
            <person name="Dougan E. K."/>
            <person name="Thang M."/>
            <person name="Chan C."/>
        </authorList>
    </citation>
    <scope>NUCLEOTIDE SEQUENCE [LARGE SCALE GENOMIC DNA]</scope>
</reference>
<accession>A0ABN9RNS3</accession>
<gene>
    <name evidence="1" type="ORF">PCOR1329_LOCUS22105</name>
</gene>
<comment type="caution">
    <text evidence="1">The sequence shown here is derived from an EMBL/GenBank/DDBJ whole genome shotgun (WGS) entry which is preliminary data.</text>
</comment>
<organism evidence="1 2">
    <name type="scientific">Prorocentrum cordatum</name>
    <dbReference type="NCBI Taxonomy" id="2364126"/>
    <lineage>
        <taxon>Eukaryota</taxon>
        <taxon>Sar</taxon>
        <taxon>Alveolata</taxon>
        <taxon>Dinophyceae</taxon>
        <taxon>Prorocentrales</taxon>
        <taxon>Prorocentraceae</taxon>
        <taxon>Prorocentrum</taxon>
    </lineage>
</organism>
<evidence type="ECO:0000313" key="1">
    <source>
        <dbReference type="EMBL" id="CAK0820417.1"/>
    </source>
</evidence>
<name>A0ABN9RNS3_9DINO</name>